<evidence type="ECO:0000313" key="1">
    <source>
        <dbReference type="EMBL" id="KUG02984.1"/>
    </source>
</evidence>
<organism evidence="1">
    <name type="scientific">hydrocarbon metagenome</name>
    <dbReference type="NCBI Taxonomy" id="938273"/>
    <lineage>
        <taxon>unclassified sequences</taxon>
        <taxon>metagenomes</taxon>
        <taxon>ecological metagenomes</taxon>
    </lineage>
</organism>
<reference evidence="1" key="1">
    <citation type="journal article" date="2015" name="Proc. Natl. Acad. Sci. U.S.A.">
        <title>Networks of energetic and metabolic interactions define dynamics in microbial communities.</title>
        <authorList>
            <person name="Embree M."/>
            <person name="Liu J.K."/>
            <person name="Al-Bassam M.M."/>
            <person name="Zengler K."/>
        </authorList>
    </citation>
    <scope>NUCLEOTIDE SEQUENCE</scope>
</reference>
<name>A0A0W8E2U8_9ZZZZ</name>
<dbReference type="AlphaFoldDB" id="A0A0W8E2U8"/>
<comment type="caution">
    <text evidence="1">The sequence shown here is derived from an EMBL/GenBank/DDBJ whole genome shotgun (WGS) entry which is preliminary data.</text>
</comment>
<protein>
    <submittedName>
        <fullName evidence="1">Uncharacterized protein</fullName>
    </submittedName>
</protein>
<gene>
    <name evidence="1" type="ORF">ASZ90_019638</name>
</gene>
<accession>A0A0W8E2U8</accession>
<sequence length="49" mass="5221">MIPTINCGIHDFARPAAKLISKYFPFLPSNVGLIANLCAAPYVSSAGRN</sequence>
<proteinExistence type="predicted"/>
<dbReference type="EMBL" id="LNQE01001898">
    <property type="protein sequence ID" value="KUG02984.1"/>
    <property type="molecule type" value="Genomic_DNA"/>
</dbReference>